<dbReference type="InterPro" id="IPR012349">
    <property type="entry name" value="Split_barrel_FMN-bd"/>
</dbReference>
<dbReference type="SUPFAM" id="SSF50475">
    <property type="entry name" value="FMN-binding split barrel"/>
    <property type="match status" value="1"/>
</dbReference>
<proteinExistence type="predicted"/>
<dbReference type="Proteomes" id="UP000654345">
    <property type="component" value="Unassembled WGS sequence"/>
</dbReference>
<reference evidence="2 3" key="1">
    <citation type="journal article" date="2021" name="Int. J. Syst. Evol. Microbiol.">
        <title>Reticulibacter mediterranei gen. nov., sp. nov., within the new family Reticulibacteraceae fam. nov., and Ktedonospora formicarum gen. nov., sp. nov., Ktedonobacter robiniae sp. nov., Dictyobacter formicarum sp. nov. and Dictyobacter arantiisoli sp. nov., belonging to the class Ktedonobacteria.</title>
        <authorList>
            <person name="Yabe S."/>
            <person name="Zheng Y."/>
            <person name="Wang C.M."/>
            <person name="Sakai Y."/>
            <person name="Abe K."/>
            <person name="Yokota A."/>
            <person name="Donadio S."/>
            <person name="Cavaletti L."/>
            <person name="Monciardini P."/>
        </authorList>
    </citation>
    <scope>NUCLEOTIDE SEQUENCE [LARGE SCALE GENOMIC DNA]</scope>
    <source>
        <strain evidence="2 3">SOSP1-30</strain>
    </source>
</reference>
<dbReference type="EMBL" id="BNJG01000003">
    <property type="protein sequence ID" value="GHO59483.1"/>
    <property type="molecule type" value="Genomic_DNA"/>
</dbReference>
<dbReference type="InterPro" id="IPR011576">
    <property type="entry name" value="Pyridox_Oxase_N"/>
</dbReference>
<gene>
    <name evidence="2" type="ORF">KSB_79580</name>
</gene>
<accession>A0ABQ3V3B6</accession>
<dbReference type="Pfam" id="PF01243">
    <property type="entry name" value="PNPOx_N"/>
    <property type="match status" value="1"/>
</dbReference>
<dbReference type="RefSeq" id="WP_201375664.1">
    <property type="nucleotide sequence ID" value="NZ_BNJG01000003.1"/>
</dbReference>
<evidence type="ECO:0000259" key="1">
    <source>
        <dbReference type="Pfam" id="PF01243"/>
    </source>
</evidence>
<feature type="domain" description="Pyridoxamine 5'-phosphate oxidase N-terminal" evidence="1">
    <location>
        <begin position="41"/>
        <end position="128"/>
    </location>
</feature>
<evidence type="ECO:0000313" key="2">
    <source>
        <dbReference type="EMBL" id="GHO59483.1"/>
    </source>
</evidence>
<dbReference type="Gene3D" id="2.30.110.10">
    <property type="entry name" value="Electron Transport, Fmn-binding Protein, Chain A"/>
    <property type="match status" value="1"/>
</dbReference>
<name>A0ABQ3V3B6_9CHLR</name>
<evidence type="ECO:0000313" key="3">
    <source>
        <dbReference type="Proteomes" id="UP000654345"/>
    </source>
</evidence>
<sequence>MHETEEDLERLQTLMEKSIEQAGTFVRESLQMPEHSLSARQLVHLWQEPQTVAFATVTKKGEPRVSPIGALLIHGYFYIPTLESATRTRHVVNRPGVSFTLYQGNELAVIAHGNATIIWPDQATFAEVESCMRECSGQGVSDWGEGVFLRMDPAILYTYARELEAYPEE</sequence>
<keyword evidence="3" id="KW-1185">Reference proteome</keyword>
<comment type="caution">
    <text evidence="2">The sequence shown here is derived from an EMBL/GenBank/DDBJ whole genome shotgun (WGS) entry which is preliminary data.</text>
</comment>
<organism evidence="2 3">
    <name type="scientific">Ktedonobacter robiniae</name>
    <dbReference type="NCBI Taxonomy" id="2778365"/>
    <lineage>
        <taxon>Bacteria</taxon>
        <taxon>Bacillati</taxon>
        <taxon>Chloroflexota</taxon>
        <taxon>Ktedonobacteria</taxon>
        <taxon>Ktedonobacterales</taxon>
        <taxon>Ktedonobacteraceae</taxon>
        <taxon>Ktedonobacter</taxon>
    </lineage>
</organism>
<protein>
    <recommendedName>
        <fullName evidence="1">Pyridoxamine 5'-phosphate oxidase N-terminal domain-containing protein</fullName>
    </recommendedName>
</protein>